<evidence type="ECO:0000313" key="2">
    <source>
        <dbReference type="EMBL" id="GJE92642.1"/>
    </source>
</evidence>
<dbReference type="EMBL" id="BPQB01000027">
    <property type="protein sequence ID" value="GJE92642.1"/>
    <property type="molecule type" value="Genomic_DNA"/>
</dbReference>
<dbReference type="AlphaFoldDB" id="A0A9P3GDD7"/>
<feature type="region of interest" description="Disordered" evidence="1">
    <location>
        <begin position="1"/>
        <end position="111"/>
    </location>
</feature>
<organism evidence="2 3">
    <name type="scientific">Phanerochaete sordida</name>
    <dbReference type="NCBI Taxonomy" id="48140"/>
    <lineage>
        <taxon>Eukaryota</taxon>
        <taxon>Fungi</taxon>
        <taxon>Dikarya</taxon>
        <taxon>Basidiomycota</taxon>
        <taxon>Agaricomycotina</taxon>
        <taxon>Agaricomycetes</taxon>
        <taxon>Polyporales</taxon>
        <taxon>Phanerochaetaceae</taxon>
        <taxon>Phanerochaete</taxon>
    </lineage>
</organism>
<feature type="compositionally biased region" description="Basic and acidic residues" evidence="1">
    <location>
        <begin position="48"/>
        <end position="62"/>
    </location>
</feature>
<sequence length="124" mass="13689">MSQGNYASSSIGYARESQSSQWQHGYGDRGLRSSSSSHPRQYPMPEPRPYHVPESYRVENHHAMSGNNEHTYPPGQPTHAGLYPANAPAQTAPSSTSRAQNNIPTVWGDEQTQVPNDKCCCTIM</sequence>
<dbReference type="Proteomes" id="UP000703269">
    <property type="component" value="Unassembled WGS sequence"/>
</dbReference>
<keyword evidence="3" id="KW-1185">Reference proteome</keyword>
<feature type="compositionally biased region" description="Polar residues" evidence="1">
    <location>
        <begin position="1"/>
        <end position="23"/>
    </location>
</feature>
<name>A0A9P3GDD7_9APHY</name>
<protein>
    <submittedName>
        <fullName evidence="2">Uncharacterized protein</fullName>
    </submittedName>
</protein>
<feature type="compositionally biased region" description="Polar residues" evidence="1">
    <location>
        <begin position="88"/>
        <end position="111"/>
    </location>
</feature>
<evidence type="ECO:0000256" key="1">
    <source>
        <dbReference type="SAM" id="MobiDB-lite"/>
    </source>
</evidence>
<proteinExistence type="predicted"/>
<gene>
    <name evidence="2" type="ORF">PsYK624_087970</name>
</gene>
<comment type="caution">
    <text evidence="2">The sequence shown here is derived from an EMBL/GenBank/DDBJ whole genome shotgun (WGS) entry which is preliminary data.</text>
</comment>
<accession>A0A9P3GDD7</accession>
<evidence type="ECO:0000313" key="3">
    <source>
        <dbReference type="Proteomes" id="UP000703269"/>
    </source>
</evidence>
<reference evidence="2 3" key="1">
    <citation type="submission" date="2021-08" db="EMBL/GenBank/DDBJ databases">
        <title>Draft Genome Sequence of Phanerochaete sordida strain YK-624.</title>
        <authorList>
            <person name="Mori T."/>
            <person name="Dohra H."/>
            <person name="Suzuki T."/>
            <person name="Kawagishi H."/>
            <person name="Hirai H."/>
        </authorList>
    </citation>
    <scope>NUCLEOTIDE SEQUENCE [LARGE SCALE GENOMIC DNA]</scope>
    <source>
        <strain evidence="2 3">YK-624</strain>
    </source>
</reference>